<gene>
    <name evidence="1" type="ORF">GPM918_LOCUS41560</name>
    <name evidence="2" type="ORF">SRO942_LOCUS42630</name>
</gene>
<dbReference type="Proteomes" id="UP000681722">
    <property type="component" value="Unassembled WGS sequence"/>
</dbReference>
<keyword evidence="3" id="KW-1185">Reference proteome</keyword>
<sequence>WTGRITIVACGIGAYISRGIRFSRFDSKLVGQIGNLSNMCEKQLIQNSKIVMKVVSNNLWTKDQNLRDKTDNNVQKRIIEPLLQYGANYFIRKFGRGIRNYYQTKKGDKILNKFQKAKLEHYEKLKKIEDLKINNDDGKNELRQQVLSKYNDQLLIFMNKTRDPELF</sequence>
<proteinExistence type="predicted"/>
<evidence type="ECO:0000313" key="1">
    <source>
        <dbReference type="EMBL" id="CAF1588034.1"/>
    </source>
</evidence>
<feature type="non-terminal residue" evidence="1">
    <location>
        <position position="1"/>
    </location>
</feature>
<evidence type="ECO:0000313" key="2">
    <source>
        <dbReference type="EMBL" id="CAF4458736.1"/>
    </source>
</evidence>
<organism evidence="1 3">
    <name type="scientific">Didymodactylos carnosus</name>
    <dbReference type="NCBI Taxonomy" id="1234261"/>
    <lineage>
        <taxon>Eukaryota</taxon>
        <taxon>Metazoa</taxon>
        <taxon>Spiralia</taxon>
        <taxon>Gnathifera</taxon>
        <taxon>Rotifera</taxon>
        <taxon>Eurotatoria</taxon>
        <taxon>Bdelloidea</taxon>
        <taxon>Philodinida</taxon>
        <taxon>Philodinidae</taxon>
        <taxon>Didymodactylos</taxon>
    </lineage>
</organism>
<reference evidence="1" key="1">
    <citation type="submission" date="2021-02" db="EMBL/GenBank/DDBJ databases">
        <authorList>
            <person name="Nowell W R."/>
        </authorList>
    </citation>
    <scope>NUCLEOTIDE SEQUENCE</scope>
</reference>
<evidence type="ECO:0000313" key="3">
    <source>
        <dbReference type="Proteomes" id="UP000663829"/>
    </source>
</evidence>
<name>A0A815ZWG5_9BILA</name>
<dbReference type="EMBL" id="CAJNOQ010033041">
    <property type="protein sequence ID" value="CAF1588034.1"/>
    <property type="molecule type" value="Genomic_DNA"/>
</dbReference>
<comment type="caution">
    <text evidence="1">The sequence shown here is derived from an EMBL/GenBank/DDBJ whole genome shotgun (WGS) entry which is preliminary data.</text>
</comment>
<accession>A0A815ZWG5</accession>
<protein>
    <submittedName>
        <fullName evidence="1">Uncharacterized protein</fullName>
    </submittedName>
</protein>
<dbReference type="EMBL" id="CAJOBC010099136">
    <property type="protein sequence ID" value="CAF4458736.1"/>
    <property type="molecule type" value="Genomic_DNA"/>
</dbReference>
<dbReference type="Proteomes" id="UP000663829">
    <property type="component" value="Unassembled WGS sequence"/>
</dbReference>
<dbReference type="AlphaFoldDB" id="A0A815ZWG5"/>